<proteinExistence type="predicted"/>
<keyword evidence="5" id="KW-1185">Reference proteome</keyword>
<evidence type="ECO:0000256" key="1">
    <source>
        <dbReference type="ARBA" id="ARBA00004328"/>
    </source>
</evidence>
<comment type="subcellular location">
    <subcellularLocation>
        <location evidence="1">Virion</location>
    </subcellularLocation>
</comment>
<name>C9DG10_BPW14</name>
<evidence type="ECO:0000256" key="2">
    <source>
        <dbReference type="ARBA" id="ARBA00022561"/>
    </source>
</evidence>
<dbReference type="Proteomes" id="UP000008986">
    <property type="component" value="Segment"/>
</dbReference>
<sequence length="439" mass="47501">MTQRQLVTEKMRQDWAPVLDNKDEYKSKALSRRDIMTRLLENQSQWCNENRRFLGEAAAPGNSTGAVATWSPVLISMVKRSTPNLIALDFMGTQPLGTPDGLIFAMRARYNNQTGDEAFYQDIKSGHSGDGTVDAGDPSGFTKALVDQFTGGTSGADPAYGKGMTTAEMETLGTTGGKVWGKMAVTVEKQSVSAKGRGLYADYSHELRQDMAAVHGEDVDAILSDMLVNEIQAEMNREFIRTLNVSSKLGFGGAGIFDLMTDTDGRWLVERLKGLMFRIELEANAIAIDTRRGKGNRLLCSANVASALAMAGMLDFTPAMAANAGLDVDATGQTFAGVLANGMKVFIDPYAVLDYINIVYKGESELDAGIFYAPYTPLEMYRGLGEDSMNPRLAFKTRYGVVANPFYAQKADGTKPTGLGLGQGENGYGRKLLIKGITA</sequence>
<organism evidence="4 5">
    <name type="scientific">Delftia phage PhiW-14</name>
    <name type="common">Deftia acidovorans bacteriophage phiW-14</name>
    <dbReference type="NCBI Taxonomy" id="665032"/>
    <lineage>
        <taxon>Viruses</taxon>
        <taxon>Duplodnaviria</taxon>
        <taxon>Heunggongvirae</taxon>
        <taxon>Uroviricota</taxon>
        <taxon>Caudoviricetes</taxon>
        <taxon>Ionavirus</taxon>
        <taxon>Ionavirus W14</taxon>
    </lineage>
</organism>
<reference evidence="5" key="1">
    <citation type="submission" date="2009-07" db="EMBL/GenBank/DDBJ databases">
        <authorList>
            <person name="Kropinski A.M."/>
            <person name="Villegas A."/>
            <person name="Lingohr E.J."/>
        </authorList>
    </citation>
    <scope>NUCLEOTIDE SEQUENCE [LARGE SCALE GENOMIC DNA]</scope>
</reference>
<dbReference type="InterPro" id="IPR010762">
    <property type="entry name" value="Gp23/Gp24_T4-like"/>
</dbReference>
<dbReference type="GeneID" id="8683985"/>
<organismHost>
    <name type="scientific">Delftia acidovorans</name>
    <name type="common">Pseudomonas acidovorans</name>
    <name type="synonym">Comamonas acidovorans</name>
    <dbReference type="NCBI Taxonomy" id="80866"/>
</organismHost>
<dbReference type="RefSeq" id="YP_003358893.1">
    <property type="nucleotide sequence ID" value="NC_013697.1"/>
</dbReference>
<dbReference type="KEGG" id="vg:8683985"/>
<evidence type="ECO:0000313" key="4">
    <source>
        <dbReference type="EMBL" id="ACV50061.1"/>
    </source>
</evidence>
<dbReference type="EMBL" id="GQ357915">
    <property type="protein sequence ID" value="ACV50061.1"/>
    <property type="molecule type" value="Genomic_DNA"/>
</dbReference>
<evidence type="ECO:0000256" key="3">
    <source>
        <dbReference type="ARBA" id="ARBA00022844"/>
    </source>
</evidence>
<keyword evidence="2" id="KW-0167">Capsid protein</keyword>
<dbReference type="OrthoDB" id="2241at10239"/>
<dbReference type="Pfam" id="PF07068">
    <property type="entry name" value="Gp23"/>
    <property type="match status" value="1"/>
</dbReference>
<dbReference type="GO" id="GO:0019028">
    <property type="term" value="C:viral capsid"/>
    <property type="evidence" value="ECO:0007669"/>
    <property type="project" value="UniProtKB-KW"/>
</dbReference>
<evidence type="ECO:0000313" key="5">
    <source>
        <dbReference type="Proteomes" id="UP000008986"/>
    </source>
</evidence>
<accession>C9DG10</accession>
<keyword evidence="3" id="KW-0946">Virion</keyword>
<gene>
    <name evidence="4" type="primary">39</name>
</gene>
<protein>
    <submittedName>
        <fullName evidence="4">Gp23 major head protein</fullName>
    </submittedName>
</protein>